<evidence type="ECO:0000313" key="1">
    <source>
        <dbReference type="EMBL" id="BES94459.1"/>
    </source>
</evidence>
<accession>A0ABN7ASL5</accession>
<dbReference type="Proteomes" id="UP001307889">
    <property type="component" value="Chromosome 5"/>
</dbReference>
<organism evidence="1 2">
    <name type="scientific">Nesidiocoris tenuis</name>
    <dbReference type="NCBI Taxonomy" id="355587"/>
    <lineage>
        <taxon>Eukaryota</taxon>
        <taxon>Metazoa</taxon>
        <taxon>Ecdysozoa</taxon>
        <taxon>Arthropoda</taxon>
        <taxon>Hexapoda</taxon>
        <taxon>Insecta</taxon>
        <taxon>Pterygota</taxon>
        <taxon>Neoptera</taxon>
        <taxon>Paraneoptera</taxon>
        <taxon>Hemiptera</taxon>
        <taxon>Heteroptera</taxon>
        <taxon>Panheteroptera</taxon>
        <taxon>Cimicomorpha</taxon>
        <taxon>Miridae</taxon>
        <taxon>Dicyphina</taxon>
        <taxon>Nesidiocoris</taxon>
    </lineage>
</organism>
<protein>
    <submittedName>
        <fullName evidence="1">Spermatid development</fullName>
    </submittedName>
</protein>
<dbReference type="EMBL" id="AP028913">
    <property type="protein sequence ID" value="BES94459.1"/>
    <property type="molecule type" value="Genomic_DNA"/>
</dbReference>
<proteinExistence type="predicted"/>
<evidence type="ECO:0000313" key="2">
    <source>
        <dbReference type="Proteomes" id="UP001307889"/>
    </source>
</evidence>
<reference evidence="1 2" key="1">
    <citation type="submission" date="2023-09" db="EMBL/GenBank/DDBJ databases">
        <title>Nesidiocoris tenuis whole genome shotgun sequence.</title>
        <authorList>
            <person name="Shibata T."/>
            <person name="Shimoda M."/>
            <person name="Kobayashi T."/>
            <person name="Uehara T."/>
        </authorList>
    </citation>
    <scope>NUCLEOTIDE SEQUENCE [LARGE SCALE GENOMIC DNA]</scope>
    <source>
        <strain evidence="1 2">Japan</strain>
    </source>
</reference>
<keyword evidence="2" id="KW-1185">Reference proteome</keyword>
<sequence length="190" mass="21325">MSMITRNHSEQDCHRSNNKRRKIIDNLKCLVECLQECDRVGAVGKDDSYPPQWAVPLITYPLTRDRVRKESRITKIPPWEKERKSVQILGGVVVTQCQCAKRDGLQADCKMTGCQGSNLCLKKPVPLCPNGGHANQLVSPEQAARILGQLQSQADDSESSCVPGETCRPECFPCSAYLKDICKYMPEWTE</sequence>
<gene>
    <name evidence="1" type="ORF">NTJ_07268</name>
</gene>
<name>A0ABN7ASL5_9HEMI</name>